<dbReference type="PANTHER" id="PTHR38599:SF1">
    <property type="entry name" value="CUPIN DOMAIN PROTEIN (AFU_ORTHOLOGUE AFUA_3G13620)"/>
    <property type="match status" value="1"/>
</dbReference>
<dbReference type="Pfam" id="PF07883">
    <property type="entry name" value="Cupin_2"/>
    <property type="match status" value="1"/>
</dbReference>
<dbReference type="InterPro" id="IPR013096">
    <property type="entry name" value="Cupin_2"/>
</dbReference>
<evidence type="ECO:0000256" key="1">
    <source>
        <dbReference type="SAM" id="SignalP"/>
    </source>
</evidence>
<dbReference type="InterPro" id="IPR011051">
    <property type="entry name" value="RmlC_Cupin_sf"/>
</dbReference>
<evidence type="ECO:0000313" key="4">
    <source>
        <dbReference type="Proteomes" id="UP001620460"/>
    </source>
</evidence>
<name>A0ABW8JW47_9GAMM</name>
<feature type="signal peptide" evidence="1">
    <location>
        <begin position="1"/>
        <end position="25"/>
    </location>
</feature>
<comment type="caution">
    <text evidence="3">The sequence shown here is derived from an EMBL/GenBank/DDBJ whole genome shotgun (WGS) entry which is preliminary data.</text>
</comment>
<dbReference type="SUPFAM" id="SSF51182">
    <property type="entry name" value="RmlC-like cupins"/>
    <property type="match status" value="1"/>
</dbReference>
<feature type="domain" description="Cupin type-2" evidence="2">
    <location>
        <begin position="54"/>
        <end position="123"/>
    </location>
</feature>
<protein>
    <submittedName>
        <fullName evidence="3">Cupin domain-containing protein</fullName>
    </submittedName>
</protein>
<keyword evidence="4" id="KW-1185">Reference proteome</keyword>
<feature type="chain" id="PRO_5045774056" evidence="1">
    <location>
        <begin position="26"/>
        <end position="153"/>
    </location>
</feature>
<dbReference type="Gene3D" id="2.60.120.10">
    <property type="entry name" value="Jelly Rolls"/>
    <property type="match status" value="1"/>
</dbReference>
<evidence type="ECO:0000259" key="2">
    <source>
        <dbReference type="Pfam" id="PF07883"/>
    </source>
</evidence>
<keyword evidence="1" id="KW-0732">Signal</keyword>
<sequence>MSTFLRRLSALAIPLAFAASAPLLAHETGGKESHQLLMQQALPDAPGKHVVMVTVTYAPGAASDAHLHPGSVFAYVLTGAVISQLEGQPPHTYRQGESWYETPRVHHLVSRNASSTQPATLLVFAVGGEGEPIKLPLPDARATAALLPRIAGY</sequence>
<dbReference type="PANTHER" id="PTHR38599">
    <property type="entry name" value="CUPIN DOMAIN PROTEIN (AFU_ORTHOLOGUE AFUA_3G13620)"/>
    <property type="match status" value="1"/>
</dbReference>
<organism evidence="3 4">
    <name type="scientific">Dyella ginsengisoli</name>
    <dbReference type="NCBI Taxonomy" id="363848"/>
    <lineage>
        <taxon>Bacteria</taxon>
        <taxon>Pseudomonadati</taxon>
        <taxon>Pseudomonadota</taxon>
        <taxon>Gammaproteobacteria</taxon>
        <taxon>Lysobacterales</taxon>
        <taxon>Rhodanobacteraceae</taxon>
        <taxon>Dyella</taxon>
    </lineage>
</organism>
<accession>A0ABW8JW47</accession>
<evidence type="ECO:0000313" key="3">
    <source>
        <dbReference type="EMBL" id="MFK2903905.1"/>
    </source>
</evidence>
<gene>
    <name evidence="3" type="ORF">ISP17_08010</name>
</gene>
<dbReference type="CDD" id="cd02234">
    <property type="entry name" value="cupin_BLR7677-like"/>
    <property type="match status" value="1"/>
</dbReference>
<reference evidence="3 4" key="1">
    <citation type="submission" date="2020-10" db="EMBL/GenBank/DDBJ databases">
        <title>Phylogeny of dyella-like bacteria.</title>
        <authorList>
            <person name="Fu J."/>
        </authorList>
    </citation>
    <scope>NUCLEOTIDE SEQUENCE [LARGE SCALE GENOMIC DNA]</scope>
    <source>
        <strain evidence="3 4">Gsoil3046</strain>
    </source>
</reference>
<dbReference type="RefSeq" id="WP_404631877.1">
    <property type="nucleotide sequence ID" value="NZ_JADIKM010000002.1"/>
</dbReference>
<dbReference type="Proteomes" id="UP001620460">
    <property type="component" value="Unassembled WGS sequence"/>
</dbReference>
<dbReference type="InterPro" id="IPR014710">
    <property type="entry name" value="RmlC-like_jellyroll"/>
</dbReference>
<dbReference type="EMBL" id="JADIKM010000002">
    <property type="protein sequence ID" value="MFK2903905.1"/>
    <property type="molecule type" value="Genomic_DNA"/>
</dbReference>
<proteinExistence type="predicted"/>